<organism evidence="2">
    <name type="scientific">Anguilla anguilla</name>
    <name type="common">European freshwater eel</name>
    <name type="synonym">Muraena anguilla</name>
    <dbReference type="NCBI Taxonomy" id="7936"/>
    <lineage>
        <taxon>Eukaryota</taxon>
        <taxon>Metazoa</taxon>
        <taxon>Chordata</taxon>
        <taxon>Craniata</taxon>
        <taxon>Vertebrata</taxon>
        <taxon>Euteleostomi</taxon>
        <taxon>Actinopterygii</taxon>
        <taxon>Neopterygii</taxon>
        <taxon>Teleostei</taxon>
        <taxon>Anguilliformes</taxon>
        <taxon>Anguillidae</taxon>
        <taxon>Anguilla</taxon>
    </lineage>
</organism>
<evidence type="ECO:0000313" key="2">
    <source>
        <dbReference type="EMBL" id="JAH79157.1"/>
    </source>
</evidence>
<reference evidence="2" key="1">
    <citation type="submission" date="2014-11" db="EMBL/GenBank/DDBJ databases">
        <authorList>
            <person name="Amaro Gonzalez C."/>
        </authorList>
    </citation>
    <scope>NUCLEOTIDE SEQUENCE</scope>
</reference>
<feature type="compositionally biased region" description="Basic and acidic residues" evidence="1">
    <location>
        <begin position="26"/>
        <end position="52"/>
    </location>
</feature>
<dbReference type="EMBL" id="GBXM01029420">
    <property type="protein sequence ID" value="JAH79157.1"/>
    <property type="molecule type" value="Transcribed_RNA"/>
</dbReference>
<evidence type="ECO:0000256" key="1">
    <source>
        <dbReference type="SAM" id="MobiDB-lite"/>
    </source>
</evidence>
<dbReference type="AlphaFoldDB" id="A0A0E9VM64"/>
<reference evidence="2" key="2">
    <citation type="journal article" date="2015" name="Fish Shellfish Immunol.">
        <title>Early steps in the European eel (Anguilla anguilla)-Vibrio vulnificus interaction in the gills: Role of the RtxA13 toxin.</title>
        <authorList>
            <person name="Callol A."/>
            <person name="Pajuelo D."/>
            <person name="Ebbesson L."/>
            <person name="Teles M."/>
            <person name="MacKenzie S."/>
            <person name="Amaro C."/>
        </authorList>
    </citation>
    <scope>NUCLEOTIDE SEQUENCE</scope>
</reference>
<protein>
    <submittedName>
        <fullName evidence="2">Uncharacterized protein</fullName>
    </submittedName>
</protein>
<sequence length="52" mass="5819">MVNGCQTESILDYLRAGGRGKGKGNQHNESEKESSKEKDKRKGPTSDRNIKR</sequence>
<accession>A0A0E9VM64</accession>
<proteinExistence type="predicted"/>
<feature type="region of interest" description="Disordered" evidence="1">
    <location>
        <begin position="1"/>
        <end position="52"/>
    </location>
</feature>
<name>A0A0E9VM64_ANGAN</name>